<feature type="region of interest" description="Disordered" evidence="1">
    <location>
        <begin position="29"/>
        <end position="169"/>
    </location>
</feature>
<organism evidence="2 3">
    <name type="scientific">Lachancea quebecensis</name>
    <dbReference type="NCBI Taxonomy" id="1654605"/>
    <lineage>
        <taxon>Eukaryota</taxon>
        <taxon>Fungi</taxon>
        <taxon>Dikarya</taxon>
        <taxon>Ascomycota</taxon>
        <taxon>Saccharomycotina</taxon>
        <taxon>Saccharomycetes</taxon>
        <taxon>Saccharomycetales</taxon>
        <taxon>Saccharomycetaceae</taxon>
        <taxon>Lachancea</taxon>
    </lineage>
</organism>
<feature type="compositionally biased region" description="Low complexity" evidence="1">
    <location>
        <begin position="40"/>
        <end position="53"/>
    </location>
</feature>
<evidence type="ECO:0000313" key="2">
    <source>
        <dbReference type="EMBL" id="CUS21660.1"/>
    </source>
</evidence>
<evidence type="ECO:0000313" key="3">
    <source>
        <dbReference type="Proteomes" id="UP000236544"/>
    </source>
</evidence>
<proteinExistence type="predicted"/>
<dbReference type="Proteomes" id="UP000236544">
    <property type="component" value="Unassembled WGS sequence"/>
</dbReference>
<feature type="compositionally biased region" description="Polar residues" evidence="1">
    <location>
        <begin position="89"/>
        <end position="110"/>
    </location>
</feature>
<reference evidence="3" key="1">
    <citation type="submission" date="2015-10" db="EMBL/GenBank/DDBJ databases">
        <authorList>
            <person name="Devillers H."/>
        </authorList>
    </citation>
    <scope>NUCLEOTIDE SEQUENCE [LARGE SCALE GENOMIC DNA]</scope>
</reference>
<accession>A0A0P1KPA4</accession>
<dbReference type="AlphaFoldDB" id="A0A0P1KPA4"/>
<gene>
    <name evidence="2" type="ORF">LAQU0_S03e07756g</name>
</gene>
<dbReference type="EMBL" id="LN890565">
    <property type="protein sequence ID" value="CUS21660.1"/>
    <property type="molecule type" value="Genomic_DNA"/>
</dbReference>
<sequence>MMGFQGLRTPKRLYSSTISQDFLRNVLERVKETASKKPVSSNGSTRNRNSRGPRANKESRSARDAGSNSRDNSRRTGNKFSRRNDSEEASGSRNPRINTNVVNRQPQFQRRTGAAGLSSKQKVDESLMDALDSVQQGNRKDRSQAARGRRAPKTAQKSVPGMSQSPGSVEGIVAQAKKSTVSRQYVPDEPTPLSLLKYTPKLAYSSSSRMNSFGVSTLDQNDFPLTRQVNLGVATSPSQKPVNVSFSPKTAAFGQYVPASSLIWRNERLLKNVSIRADFGQFESSVNGKYEQLKPATEKDFQAMSKNNQKRTELVNNSDVARLSLQKSNMDFASKNLVYQICSGLEPISSLKA</sequence>
<keyword evidence="3" id="KW-1185">Reference proteome</keyword>
<name>A0A0P1KPA4_9SACH</name>
<evidence type="ECO:0000256" key="1">
    <source>
        <dbReference type="SAM" id="MobiDB-lite"/>
    </source>
</evidence>
<protein>
    <submittedName>
        <fullName evidence="2">LAQU0S03e07756g1_1</fullName>
    </submittedName>
</protein>
<feature type="compositionally biased region" description="Polar residues" evidence="1">
    <location>
        <begin position="155"/>
        <end position="167"/>
    </location>
</feature>
<dbReference type="OrthoDB" id="4049658at2759"/>